<accession>A0ABP0TNN1</accession>
<feature type="compositionally biased region" description="Basic and acidic residues" evidence="1">
    <location>
        <begin position="12"/>
        <end position="27"/>
    </location>
</feature>
<sequence>MREEEGGGMGIEETREVSSRDGWRDPSKPTQEGGKKKSGCRNDSPPAHEIPKEPDRKRTQQRAGAFLEVVPQFTTRHKSSLFPSLVAPTPPLTLSPKLLALFTTVCSLGDYNRVNSSSSSYSSVGSCSF</sequence>
<evidence type="ECO:0000313" key="3">
    <source>
        <dbReference type="Proteomes" id="UP001497512"/>
    </source>
</evidence>
<dbReference type="Proteomes" id="UP001497512">
    <property type="component" value="Chromosome 13"/>
</dbReference>
<feature type="compositionally biased region" description="Basic and acidic residues" evidence="1">
    <location>
        <begin position="49"/>
        <end position="58"/>
    </location>
</feature>
<dbReference type="EMBL" id="OZ019905">
    <property type="protein sequence ID" value="CAK9201214.1"/>
    <property type="molecule type" value="Genomic_DNA"/>
</dbReference>
<gene>
    <name evidence="2" type="ORF">CSSPTR1EN2_LOCUS5795</name>
</gene>
<feature type="region of interest" description="Disordered" evidence="1">
    <location>
        <begin position="1"/>
        <end position="65"/>
    </location>
</feature>
<evidence type="ECO:0000256" key="1">
    <source>
        <dbReference type="SAM" id="MobiDB-lite"/>
    </source>
</evidence>
<evidence type="ECO:0000313" key="2">
    <source>
        <dbReference type="EMBL" id="CAK9201214.1"/>
    </source>
</evidence>
<proteinExistence type="predicted"/>
<organism evidence="2 3">
    <name type="scientific">Sphagnum troendelagicum</name>
    <dbReference type="NCBI Taxonomy" id="128251"/>
    <lineage>
        <taxon>Eukaryota</taxon>
        <taxon>Viridiplantae</taxon>
        <taxon>Streptophyta</taxon>
        <taxon>Embryophyta</taxon>
        <taxon>Bryophyta</taxon>
        <taxon>Sphagnophytina</taxon>
        <taxon>Sphagnopsida</taxon>
        <taxon>Sphagnales</taxon>
        <taxon>Sphagnaceae</taxon>
        <taxon>Sphagnum</taxon>
    </lineage>
</organism>
<reference evidence="2" key="1">
    <citation type="submission" date="2024-02" db="EMBL/GenBank/DDBJ databases">
        <authorList>
            <consortium name="ELIXIR-Norway"/>
            <consortium name="Elixir Norway"/>
        </authorList>
    </citation>
    <scope>NUCLEOTIDE SEQUENCE</scope>
</reference>
<protein>
    <submittedName>
        <fullName evidence="2">Uncharacterized protein</fullName>
    </submittedName>
</protein>
<keyword evidence="3" id="KW-1185">Reference proteome</keyword>
<name>A0ABP0TNN1_9BRYO</name>